<proteinExistence type="predicted"/>
<comment type="caution">
    <text evidence="1">The sequence shown here is derived from an EMBL/GenBank/DDBJ whole genome shotgun (WGS) entry which is preliminary data.</text>
</comment>
<dbReference type="EMBL" id="CM055103">
    <property type="protein sequence ID" value="KAJ7535383.1"/>
    <property type="molecule type" value="Genomic_DNA"/>
</dbReference>
<protein>
    <submittedName>
        <fullName evidence="1">Uncharacterized protein</fullName>
    </submittedName>
</protein>
<gene>
    <name evidence="1" type="ORF">O6H91_12G030800</name>
</gene>
<reference evidence="2" key="1">
    <citation type="journal article" date="2024" name="Proc. Natl. Acad. Sci. U.S.A.">
        <title>Extraordinary preservation of gene collinearity over three hundred million years revealed in homosporous lycophytes.</title>
        <authorList>
            <person name="Li C."/>
            <person name="Wickell D."/>
            <person name="Kuo L.Y."/>
            <person name="Chen X."/>
            <person name="Nie B."/>
            <person name="Liao X."/>
            <person name="Peng D."/>
            <person name="Ji J."/>
            <person name="Jenkins J."/>
            <person name="Williams M."/>
            <person name="Shu S."/>
            <person name="Plott C."/>
            <person name="Barry K."/>
            <person name="Rajasekar S."/>
            <person name="Grimwood J."/>
            <person name="Han X."/>
            <person name="Sun S."/>
            <person name="Hou Z."/>
            <person name="He W."/>
            <person name="Dai G."/>
            <person name="Sun C."/>
            <person name="Schmutz J."/>
            <person name="Leebens-Mack J.H."/>
            <person name="Li F.W."/>
            <person name="Wang L."/>
        </authorList>
    </citation>
    <scope>NUCLEOTIDE SEQUENCE [LARGE SCALE GENOMIC DNA]</scope>
    <source>
        <strain evidence="2">cv. PW_Plant_1</strain>
    </source>
</reference>
<evidence type="ECO:0000313" key="1">
    <source>
        <dbReference type="EMBL" id="KAJ7535383.1"/>
    </source>
</evidence>
<evidence type="ECO:0000313" key="2">
    <source>
        <dbReference type="Proteomes" id="UP001162992"/>
    </source>
</evidence>
<dbReference type="Proteomes" id="UP001162992">
    <property type="component" value="Chromosome 12"/>
</dbReference>
<organism evidence="1 2">
    <name type="scientific">Diphasiastrum complanatum</name>
    <name type="common">Issler's clubmoss</name>
    <name type="synonym">Lycopodium complanatum</name>
    <dbReference type="NCBI Taxonomy" id="34168"/>
    <lineage>
        <taxon>Eukaryota</taxon>
        <taxon>Viridiplantae</taxon>
        <taxon>Streptophyta</taxon>
        <taxon>Embryophyta</taxon>
        <taxon>Tracheophyta</taxon>
        <taxon>Lycopodiopsida</taxon>
        <taxon>Lycopodiales</taxon>
        <taxon>Lycopodiaceae</taxon>
        <taxon>Lycopodioideae</taxon>
        <taxon>Diphasiastrum</taxon>
    </lineage>
</organism>
<sequence length="1145" mass="125564">MAAIFASCCCSQMLLVSRAQATRASSSEPFTFRRDSHSHENVLRLFNRIRSKSEDSRGATKLAGTPKLNISKFLRTPALATSDEADADKRDKPKHQRAEYPAWARPVKRVANHFQVDVDTGLSNEAVEKQRSIYGWNELEKPQKKPFWKLVFEQFDDALVKILLAAAGVSFVLALANPEEGVERGIEAFTEPLVILAIIILNAIIGVWQENKAENTLQALKELQSNSARVLREGKTILDLPARELVPGDVVELRAGDKVAADMRVALLKSGTIRLQQASLTGESQPVMKQTNFGLDEHVELQGKDNMVFAGTTVTNGSCTCIVTETGMDTEIGKIQTQIQDASLAEYDSPLTQKLDQFADLLTKVVGGICTIVWIVNYKYFVSWDLVDGFPTNFHFDLEQATYYFKVAVALAVAAIPEGLPAVITTCLALGTRRMAEKNAIVRKLPSVETLGCTTVICSDKTGTLTTNQMSVVKLVAVERPAQLCEFKVTGTTYNPLDGEVKDLPTVPSRNLETIAQICALCNDADIEYKNGSYKAIGMPTEAALLVLVEKLGFPGNTSQKQSLISSIRTMQPGEPVLGACKRWSQRIHRLFTLEFDRLRKSMSVLVAFDDNGNTTNKLLVKGAAEFVLERCTTVQLSDGSITPLTPSFRETITQSVTAMASRSLRVLAYAFKIELGSLADYIGPEHHLHDLLVNPENYSTIESQLTFVGLTGLQDPPRPEVKAAIDDCKRAGIRVVVITGDNRSTAEAVCREVGLFAEHEACRSFSGREFMDLSRKDRLSLLQGDKTCATGFVFSRAEPIHKQEIVRILKEGGEIVAMTGDGVNDAPALKLADIGIAMGVTGTEVAKEASDMILADDDFATIVLAIKEGRSIYDNMKAFIRYLISSNIGEVVAIFLTALLGLPQGLVPVQLLWVNLVTDGAPATALGFNPPDSNIMDRPPRPAQEGFISGWTFFRFMAIGSYVGLATIGIFALWYLNSRSFLGIDMSSDGHTAITFEQLSHWGECPLWIDFEVSPVRIGTKTFHFSNPCEYFTVGKVKPSTLAMSTLVAIEMFNALNALSESNSLLITKPWSNKWLLLAIAVSLGLHAAILYTPWLADIFGVVPLSMNDWLLVLAFSLPVIPVDEALKVFGRKLSEFHIKQPKG</sequence>
<name>A0ACC2C036_DIPCM</name>
<accession>A0ACC2C036</accession>
<keyword evidence="2" id="KW-1185">Reference proteome</keyword>